<organism evidence="2 3">
    <name type="scientific">Phocaeicola dorei</name>
    <dbReference type="NCBI Taxonomy" id="357276"/>
    <lineage>
        <taxon>Bacteria</taxon>
        <taxon>Pseudomonadati</taxon>
        <taxon>Bacteroidota</taxon>
        <taxon>Bacteroidia</taxon>
        <taxon>Bacteroidales</taxon>
        <taxon>Bacteroidaceae</taxon>
        <taxon>Phocaeicola</taxon>
    </lineage>
</organism>
<feature type="domain" description="Glycoside hydrolase GH146 substrate-binding" evidence="1">
    <location>
        <begin position="55"/>
        <end position="186"/>
    </location>
</feature>
<accession>A0AA95HSJ8</accession>
<proteinExistence type="predicted"/>
<gene>
    <name evidence="2" type="ORF">QNN11_00300</name>
</gene>
<name>A0AA95HSJ8_9BACT</name>
<sequence>MCSKDNVVSKPVELVPFNTIHWSRYAVYFRHYDKKENYLAELKKSEQFKQEEDNLNKRTVDRVIIADAESEKMHKMEAVNSTAGENWRDASKGGYFMYEMKVRKEMEQSVCLQLLGSDSGNRIFDVLIDGKWIDTIDLSKPCKEGKGLYRCYIHIPAEYIKARKNVTVKFQAKNGCIAGGIFDVRIVSAISVQDM</sequence>
<dbReference type="EMBL" id="CP126056">
    <property type="protein sequence ID" value="WHX10079.1"/>
    <property type="molecule type" value="Genomic_DNA"/>
</dbReference>
<evidence type="ECO:0000313" key="3">
    <source>
        <dbReference type="Proteomes" id="UP001177934"/>
    </source>
</evidence>
<dbReference type="Pfam" id="PF20620">
    <property type="entry name" value="DUF6805"/>
    <property type="match status" value="1"/>
</dbReference>
<dbReference type="Proteomes" id="UP001177934">
    <property type="component" value="Chromosome"/>
</dbReference>
<reference evidence="2" key="1">
    <citation type="journal article" date="2023" name="Nat. Commun.">
        <title>Identification of a novel Human Milk Oligosaccharides utilization cluster in the infant gut commensal Bacteroides dorei.</title>
        <authorList>
            <person name="Kijner S."/>
            <person name="Ennis D."/>
            <person name="Shmorak S."/>
            <person name="Florentin A."/>
            <person name="Yassour M."/>
        </authorList>
    </citation>
    <scope>NUCLEOTIDE SEQUENCE</scope>
    <source>
        <strain evidence="2">2</strain>
    </source>
</reference>
<evidence type="ECO:0000259" key="1">
    <source>
        <dbReference type="Pfam" id="PF20620"/>
    </source>
</evidence>
<protein>
    <recommendedName>
        <fullName evidence="1">Glycoside hydrolase GH146 substrate-binding domain-containing protein</fullName>
    </recommendedName>
</protein>
<dbReference type="InterPro" id="IPR046544">
    <property type="entry name" value="GH146_SB_dom"/>
</dbReference>
<dbReference type="AlphaFoldDB" id="A0AA95HSJ8"/>
<evidence type="ECO:0000313" key="2">
    <source>
        <dbReference type="EMBL" id="WHX10079.1"/>
    </source>
</evidence>